<keyword evidence="4 12" id="KW-0863">Zinc-finger</keyword>
<feature type="region of interest" description="Disordered" evidence="14">
    <location>
        <begin position="260"/>
        <end position="284"/>
    </location>
</feature>
<feature type="domain" description="THAP-type" evidence="15">
    <location>
        <begin position="9"/>
        <end position="97"/>
    </location>
</feature>
<sequence length="1279" mass="144336">MGVSGKSGLPTNKRCSALGCESNAKLTPQYRFHRFPSDVDNCYKWVMLSGNSLLLMYTHHQLKTTRALCSKHFTRDQYMVAGNCLSALVRNATPSIFQHPPIPRDKIPSTFLSPANKENKPAPKAPLRIAIPVSHPLVDKPPTLPELKTDLVTSSSVDLLFGPTVPELKTDLVSSSPVDLLFGESSSSSFKLSAHSSHASTPVFPNAVFKRKVLDDLSNSCDSVTKRRCVEAATTTPLPARQPTCRLLFSDDSGLSSSASSASASTSSGSSSRPSAPLRKVTRKSVSTKYRTVLGSYNLSQGDITPKKKAIIDDNKLLLKQVASLKRSLLAVKDNRKALVKLSNAPLVSQLRKKMKTKEGALLMEAQIANHGRKPQGFRFTLSQKTLSLALFKSSRKNYSFLRKILLLPSASILHKLMSRLKFDVGSNVEYFKHLKEIIKNFNPRDRACTVMWDEVHLAKSLNYSEAKDRIIGFEDRGKGSVKNRVADKALVFMVQSLTRKWKQPVAYYFSQGDVPGEILLELAVSVISALQEIGFDVRASVSDQGNNNKLAVRLLRESHNPPKRTKPRLCDTCRKKRIVITKARKSGAQLKNDERFFSKRSCRLCRSFSIRPAQTTHYMVNQRKVYHVWDVPHLLKNLRNNFQTYNVEFDDGKVAKWVHLEKLKEQDGIDGTFYAISLKLTDKHLKACQNSDKMSVALAAQILSHKVATALKMIDVWSDGKAIPGCKDTSDFIYFCDKLFDSFNGSSPRGRGKALRVNLSENSPHWAFWKEAEERIKKWWFVNSKTVFSSHLGWLENISAVKDLWQDLKDDYQFEYLNLRRLNQDPLENLFSVIKSNGAKVPTAVQFIAGLKTSIVTNLRNSGIRGANCEEDGGELLTDMNKLFEEASKKVAEGKSYEETGLTDDVVPDEMSREEELELLQLGVSAVPQDEVNVKSEGEAQVSDIFGALFGDQPQGSDPDSVVCLAEDNESGITVENAHKITEKKKLSRKKKSDAKQDEEKEKQCVKAALQKENKGLFGKRRKMTAFVAGYVVKKVLARILDCDECKECLLSEEIKPEHDLVVAFEYDEKKRLVYASVYVIDTMVCCVDIFLEMMHTSFHLPNLMSTIKERIMRDVDVKSLGCSAHLEEIQRLFVLYFLRVSIYHRCRVLNREYAQHWKNKKTIASLAAKKRSVSVGAPKKRSKKTQKQIEEDLTSIEKQNEEKIDDPGAEEVVLCEEKCVIGLHRRLRSTLKKTLPVLRSKLKMHSMILVKKKQCCVKSPLWLKRECWKEKMWSEIF</sequence>
<evidence type="ECO:0000256" key="8">
    <source>
        <dbReference type="ARBA" id="ARBA00023125"/>
    </source>
</evidence>
<organism evidence="17">
    <name type="scientific">Thrips palmi</name>
    <name type="common">Melon thrips</name>
    <dbReference type="NCBI Taxonomy" id="161013"/>
    <lineage>
        <taxon>Eukaryota</taxon>
        <taxon>Metazoa</taxon>
        <taxon>Ecdysozoa</taxon>
        <taxon>Arthropoda</taxon>
        <taxon>Hexapoda</taxon>
        <taxon>Insecta</taxon>
        <taxon>Pterygota</taxon>
        <taxon>Neoptera</taxon>
        <taxon>Paraneoptera</taxon>
        <taxon>Thysanoptera</taxon>
        <taxon>Terebrantia</taxon>
        <taxon>Thripoidea</taxon>
        <taxon>Thripidae</taxon>
        <taxon>Thrips</taxon>
    </lineage>
</organism>
<dbReference type="InParanoid" id="A0A6P8YY09"/>
<evidence type="ECO:0000256" key="14">
    <source>
        <dbReference type="SAM" id="MobiDB-lite"/>
    </source>
</evidence>
<keyword evidence="3" id="KW-0479">Metal-binding</keyword>
<keyword evidence="11" id="KW-0131">Cell cycle</keyword>
<dbReference type="OrthoDB" id="6627680at2759"/>
<accession>A0A6P8YY09</accession>
<keyword evidence="5" id="KW-0862">Zinc</keyword>
<evidence type="ECO:0000256" key="2">
    <source>
        <dbReference type="ARBA" id="ARBA00006177"/>
    </source>
</evidence>
<dbReference type="InterPro" id="IPR026516">
    <property type="entry name" value="THAP1/10"/>
</dbReference>
<keyword evidence="9" id="KW-0804">Transcription</keyword>
<evidence type="ECO:0000313" key="16">
    <source>
        <dbReference type="Proteomes" id="UP000515158"/>
    </source>
</evidence>
<dbReference type="Pfam" id="PF05485">
    <property type="entry name" value="THAP"/>
    <property type="match status" value="1"/>
</dbReference>
<dbReference type="AlphaFoldDB" id="A0A6P8YY09"/>
<comment type="subcellular location">
    <subcellularLocation>
        <location evidence="1">Nucleus</location>
        <location evidence="1">Nucleoplasm</location>
    </subcellularLocation>
</comment>
<feature type="coiled-coil region" evidence="13">
    <location>
        <begin position="1181"/>
        <end position="1208"/>
    </location>
</feature>
<dbReference type="Pfam" id="PF21788">
    <property type="entry name" value="TNP-like_GBD"/>
    <property type="match status" value="1"/>
</dbReference>
<feature type="compositionally biased region" description="Low complexity" evidence="14">
    <location>
        <begin position="260"/>
        <end position="279"/>
    </location>
</feature>
<reference evidence="17" key="1">
    <citation type="submission" date="2025-08" db="UniProtKB">
        <authorList>
            <consortium name="RefSeq"/>
        </authorList>
    </citation>
    <scope>IDENTIFICATION</scope>
    <source>
        <tissue evidence="17">Total insect</tissue>
    </source>
</reference>
<dbReference type="PANTHER" id="PTHR46600">
    <property type="entry name" value="THAP DOMAIN-CONTAINING"/>
    <property type="match status" value="1"/>
</dbReference>
<keyword evidence="6" id="KW-0805">Transcription regulation</keyword>
<evidence type="ECO:0000313" key="17">
    <source>
        <dbReference type="RefSeq" id="XP_034239127.1"/>
    </source>
</evidence>
<dbReference type="InterPro" id="IPR048366">
    <property type="entry name" value="TNP-like_GBD"/>
</dbReference>
<evidence type="ECO:0000256" key="9">
    <source>
        <dbReference type="ARBA" id="ARBA00023163"/>
    </source>
</evidence>
<dbReference type="KEGG" id="tpal:117644050"/>
<name>A0A6P8YY09_THRPL</name>
<dbReference type="Pfam" id="PF21787">
    <property type="entry name" value="TNP-like_RNaseH_N"/>
    <property type="match status" value="1"/>
</dbReference>
<dbReference type="PANTHER" id="PTHR46600:SF1">
    <property type="entry name" value="THAP DOMAIN-CONTAINING PROTEIN 1"/>
    <property type="match status" value="1"/>
</dbReference>
<comment type="similarity">
    <text evidence="2">Belongs to the THAP1 family.</text>
</comment>
<evidence type="ECO:0000256" key="4">
    <source>
        <dbReference type="ARBA" id="ARBA00022771"/>
    </source>
</evidence>
<evidence type="ECO:0000256" key="11">
    <source>
        <dbReference type="ARBA" id="ARBA00023306"/>
    </source>
</evidence>
<dbReference type="RefSeq" id="XP_034239127.1">
    <property type="nucleotide sequence ID" value="XM_034383236.1"/>
</dbReference>
<keyword evidence="8 12" id="KW-0238">DNA-binding</keyword>
<gene>
    <name evidence="17" type="primary">LOC117644050</name>
</gene>
<dbReference type="GeneID" id="117644050"/>
<evidence type="ECO:0000256" key="12">
    <source>
        <dbReference type="PROSITE-ProRule" id="PRU00309"/>
    </source>
</evidence>
<dbReference type="GO" id="GO:0005654">
    <property type="term" value="C:nucleoplasm"/>
    <property type="evidence" value="ECO:0007669"/>
    <property type="project" value="UniProtKB-SubCell"/>
</dbReference>
<proteinExistence type="inferred from homology"/>
<dbReference type="SUPFAM" id="SSF57716">
    <property type="entry name" value="Glucocorticoid receptor-like (DNA-binding domain)"/>
    <property type="match status" value="1"/>
</dbReference>
<dbReference type="GO" id="GO:0008270">
    <property type="term" value="F:zinc ion binding"/>
    <property type="evidence" value="ECO:0007669"/>
    <property type="project" value="UniProtKB-KW"/>
</dbReference>
<dbReference type="InterPro" id="IPR006612">
    <property type="entry name" value="THAP_Znf"/>
</dbReference>
<evidence type="ECO:0000259" key="15">
    <source>
        <dbReference type="PROSITE" id="PS50950"/>
    </source>
</evidence>
<dbReference type="PROSITE" id="PS50950">
    <property type="entry name" value="ZF_THAP"/>
    <property type="match status" value="1"/>
</dbReference>
<dbReference type="InterPro" id="IPR048365">
    <property type="entry name" value="TNP-like_RNaseH_N"/>
</dbReference>
<evidence type="ECO:0000256" key="1">
    <source>
        <dbReference type="ARBA" id="ARBA00004642"/>
    </source>
</evidence>
<protein>
    <submittedName>
        <fullName evidence="17">Uncharacterized protein LOC117644050</fullName>
    </submittedName>
</protein>
<keyword evidence="16" id="KW-1185">Reference proteome</keyword>
<evidence type="ECO:0000256" key="7">
    <source>
        <dbReference type="ARBA" id="ARBA00023054"/>
    </source>
</evidence>
<dbReference type="GO" id="GO:0043565">
    <property type="term" value="F:sequence-specific DNA binding"/>
    <property type="evidence" value="ECO:0007669"/>
    <property type="project" value="InterPro"/>
</dbReference>
<keyword evidence="10" id="KW-0539">Nucleus</keyword>
<dbReference type="SMART" id="SM00980">
    <property type="entry name" value="THAP"/>
    <property type="match status" value="1"/>
</dbReference>
<evidence type="ECO:0000256" key="13">
    <source>
        <dbReference type="SAM" id="Coils"/>
    </source>
</evidence>
<keyword evidence="7 13" id="KW-0175">Coiled coil</keyword>
<evidence type="ECO:0000256" key="5">
    <source>
        <dbReference type="ARBA" id="ARBA00022833"/>
    </source>
</evidence>
<evidence type="ECO:0000256" key="3">
    <source>
        <dbReference type="ARBA" id="ARBA00022723"/>
    </source>
</evidence>
<dbReference type="Proteomes" id="UP000515158">
    <property type="component" value="Unplaced"/>
</dbReference>
<evidence type="ECO:0000256" key="6">
    <source>
        <dbReference type="ARBA" id="ARBA00023015"/>
    </source>
</evidence>
<evidence type="ECO:0000256" key="10">
    <source>
        <dbReference type="ARBA" id="ARBA00023242"/>
    </source>
</evidence>